<dbReference type="Pfam" id="PF01083">
    <property type="entry name" value="Cutinase"/>
    <property type="match status" value="1"/>
</dbReference>
<dbReference type="Proteomes" id="UP000308549">
    <property type="component" value="Unassembled WGS sequence"/>
</dbReference>
<comment type="subcellular location">
    <subcellularLocation>
        <location evidence="1 14">Secreted</location>
    </subcellularLocation>
</comment>
<dbReference type="AlphaFoldDB" id="A0A4U0TWL2"/>
<dbReference type="InterPro" id="IPR000675">
    <property type="entry name" value="Cutinase/axe"/>
</dbReference>
<dbReference type="PRINTS" id="PR00129">
    <property type="entry name" value="CUTINASE"/>
</dbReference>
<evidence type="ECO:0000256" key="5">
    <source>
        <dbReference type="ARBA" id="ARBA00022525"/>
    </source>
</evidence>
<dbReference type="EMBL" id="NAJL01000026">
    <property type="protein sequence ID" value="TKA26811.1"/>
    <property type="molecule type" value="Genomic_DNA"/>
</dbReference>
<name>A0A4U0TWL2_9PEZI</name>
<evidence type="ECO:0000256" key="7">
    <source>
        <dbReference type="ARBA" id="ARBA00022801"/>
    </source>
</evidence>
<dbReference type="OrthoDB" id="3225429at2759"/>
<keyword evidence="8 13" id="KW-1015">Disulfide bond</keyword>
<evidence type="ECO:0000313" key="16">
    <source>
        <dbReference type="EMBL" id="TKA26811.1"/>
    </source>
</evidence>
<dbReference type="InterPro" id="IPR043580">
    <property type="entry name" value="CUTINASE_1"/>
</dbReference>
<keyword evidence="6" id="KW-0732">Signal</keyword>
<proteinExistence type="inferred from homology"/>
<evidence type="ECO:0000256" key="15">
    <source>
        <dbReference type="SAM" id="MobiDB-lite"/>
    </source>
</evidence>
<dbReference type="InterPro" id="IPR011150">
    <property type="entry name" value="Cutinase_monf"/>
</dbReference>
<dbReference type="Gene3D" id="3.40.50.1820">
    <property type="entry name" value="alpha/beta hydrolase"/>
    <property type="match status" value="1"/>
</dbReference>
<dbReference type="GO" id="GO:0016052">
    <property type="term" value="P:carbohydrate catabolic process"/>
    <property type="evidence" value="ECO:0007669"/>
    <property type="project" value="TreeGrafter"/>
</dbReference>
<dbReference type="GO" id="GO:0005576">
    <property type="term" value="C:extracellular region"/>
    <property type="evidence" value="ECO:0007669"/>
    <property type="project" value="UniProtKB-SubCell"/>
</dbReference>
<feature type="active site" description="Nucleophile" evidence="12">
    <location>
        <position position="72"/>
    </location>
</feature>
<feature type="region of interest" description="Disordered" evidence="15">
    <location>
        <begin position="154"/>
        <end position="200"/>
    </location>
</feature>
<reference evidence="16 17" key="1">
    <citation type="submission" date="2017-03" db="EMBL/GenBank/DDBJ databases">
        <title>Genomes of endolithic fungi from Antarctica.</title>
        <authorList>
            <person name="Coleine C."/>
            <person name="Masonjones S."/>
            <person name="Stajich J.E."/>
        </authorList>
    </citation>
    <scope>NUCLEOTIDE SEQUENCE [LARGE SCALE GENOMIC DNA]</scope>
    <source>
        <strain evidence="16 17">CCFEE 6315</strain>
    </source>
</reference>
<dbReference type="PANTHER" id="PTHR48250:SF3">
    <property type="entry name" value="CUTINASE 1-RELATED"/>
    <property type="match status" value="1"/>
</dbReference>
<dbReference type="EC" id="3.1.1.74" evidence="3 14"/>
<keyword evidence="5 14" id="KW-0964">Secreted</keyword>
<accession>A0A4U0TWL2</accession>
<dbReference type="InterPro" id="IPR029058">
    <property type="entry name" value="AB_hydrolase_fold"/>
</dbReference>
<evidence type="ECO:0000256" key="10">
    <source>
        <dbReference type="ARBA" id="ARBA00057514"/>
    </source>
</evidence>
<dbReference type="GO" id="GO:0050525">
    <property type="term" value="F:cutinase activity"/>
    <property type="evidence" value="ECO:0007669"/>
    <property type="project" value="UniProtKB-UniRule"/>
</dbReference>
<dbReference type="FunFam" id="3.40.50.1820:FF:000235">
    <property type="entry name" value="Cutinase 1"/>
    <property type="match status" value="1"/>
</dbReference>
<keyword evidence="17" id="KW-1185">Reference proteome</keyword>
<evidence type="ECO:0000256" key="11">
    <source>
        <dbReference type="ARBA" id="ARBA00074522"/>
    </source>
</evidence>
<evidence type="ECO:0000256" key="6">
    <source>
        <dbReference type="ARBA" id="ARBA00022729"/>
    </source>
</evidence>
<keyword evidence="4 14" id="KW-0719">Serine esterase</keyword>
<evidence type="ECO:0000256" key="4">
    <source>
        <dbReference type="ARBA" id="ARBA00022487"/>
    </source>
</evidence>
<evidence type="ECO:0000256" key="8">
    <source>
        <dbReference type="ARBA" id="ARBA00023157"/>
    </source>
</evidence>
<dbReference type="PANTHER" id="PTHR48250">
    <property type="entry name" value="CUTINASE 2-RELATED"/>
    <property type="match status" value="1"/>
</dbReference>
<evidence type="ECO:0000313" key="17">
    <source>
        <dbReference type="Proteomes" id="UP000308549"/>
    </source>
</evidence>
<dbReference type="SMART" id="SM01110">
    <property type="entry name" value="Cutinase"/>
    <property type="match status" value="1"/>
</dbReference>
<comment type="caution">
    <text evidence="16">The sequence shown here is derived from an EMBL/GenBank/DDBJ whole genome shotgun (WGS) entry which is preliminary data.</text>
</comment>
<dbReference type="SUPFAM" id="SSF53474">
    <property type="entry name" value="alpha/beta-Hydrolases"/>
    <property type="match status" value="1"/>
</dbReference>
<comment type="similarity">
    <text evidence="2 14">Belongs to the cutinase family.</text>
</comment>
<dbReference type="PROSITE" id="PS00155">
    <property type="entry name" value="CUTINASE_1"/>
    <property type="match status" value="1"/>
</dbReference>
<comment type="catalytic activity">
    <reaction evidence="9 14">
        <text>cutin + H2O = cutin monomers.</text>
        <dbReference type="EC" id="3.1.1.74"/>
    </reaction>
</comment>
<evidence type="ECO:0000256" key="3">
    <source>
        <dbReference type="ARBA" id="ARBA00013095"/>
    </source>
</evidence>
<evidence type="ECO:0000256" key="14">
    <source>
        <dbReference type="RuleBase" id="RU361263"/>
    </source>
</evidence>
<feature type="active site" description="Proton donor/acceptor" evidence="12">
    <location>
        <position position="140"/>
    </location>
</feature>
<evidence type="ECO:0000256" key="1">
    <source>
        <dbReference type="ARBA" id="ARBA00004613"/>
    </source>
</evidence>
<evidence type="ECO:0000256" key="13">
    <source>
        <dbReference type="PIRSR" id="PIRSR611150-2"/>
    </source>
</evidence>
<keyword evidence="7 14" id="KW-0378">Hydrolase</keyword>
<feature type="disulfide bond" evidence="13">
    <location>
        <begin position="123"/>
        <end position="130"/>
    </location>
</feature>
<protein>
    <recommendedName>
        <fullName evidence="11 14">Cutinase</fullName>
        <ecNumber evidence="3 14">3.1.1.74</ecNumber>
    </recommendedName>
</protein>
<gene>
    <name evidence="16" type="ORF">B0A50_04257</name>
</gene>
<sequence>MGISTGPALCSSLKKALTDVACQGVGGDYSAGLAQNALPGGSSTGAFDEAKRLFNLAHTKCPSSTVVASGYSQGTAVMNGAIKDLDADVQNQIAGVVLFGYTKNEQNKGQIENFPADKVKVYCAKSDGVCGGALVVTAGHFSYTGDVSPASKWLQQQVQSAGTSSSSSTESSSSSTASSASSSPSSDSGLGSLLGGFRVM</sequence>
<evidence type="ECO:0000256" key="9">
    <source>
        <dbReference type="ARBA" id="ARBA00034045"/>
    </source>
</evidence>
<feature type="active site" evidence="12">
    <location>
        <position position="127"/>
    </location>
</feature>
<evidence type="ECO:0000256" key="12">
    <source>
        <dbReference type="PIRSR" id="PIRSR611150-1"/>
    </source>
</evidence>
<evidence type="ECO:0000256" key="2">
    <source>
        <dbReference type="ARBA" id="ARBA00007534"/>
    </source>
</evidence>
<organism evidence="16 17">
    <name type="scientific">Salinomyces thailandicus</name>
    <dbReference type="NCBI Taxonomy" id="706561"/>
    <lineage>
        <taxon>Eukaryota</taxon>
        <taxon>Fungi</taxon>
        <taxon>Dikarya</taxon>
        <taxon>Ascomycota</taxon>
        <taxon>Pezizomycotina</taxon>
        <taxon>Dothideomycetes</taxon>
        <taxon>Dothideomycetidae</taxon>
        <taxon>Mycosphaerellales</taxon>
        <taxon>Teratosphaeriaceae</taxon>
        <taxon>Salinomyces</taxon>
    </lineage>
</organism>
<feature type="compositionally biased region" description="Low complexity" evidence="15">
    <location>
        <begin position="160"/>
        <end position="191"/>
    </location>
</feature>
<comment type="function">
    <text evidence="10">Catalyzes the hydrolysis of complex carboxylic polyesters found in the cell wall of plants. Degrades cutin, a macromolecule that forms the structure of the plant cuticle. Allows pathogenic fungi to penetrate through the cuticular barrier into the host plant during the initial stage of fungal infection.</text>
</comment>